<keyword evidence="3" id="KW-1003">Cell membrane</keyword>
<feature type="binding site" evidence="7">
    <location>
        <position position="97"/>
    </location>
    <ligand>
        <name>Zn(2+)</name>
        <dbReference type="ChEBI" id="CHEBI:29105"/>
    </ligand>
</feature>
<evidence type="ECO:0000256" key="8">
    <source>
        <dbReference type="SAM" id="MobiDB-lite"/>
    </source>
</evidence>
<dbReference type="KEGG" id="cok:COCCU_11680"/>
<feature type="region of interest" description="Disordered" evidence="8">
    <location>
        <begin position="1"/>
        <end position="22"/>
    </location>
</feature>
<feature type="transmembrane region" description="Helical" evidence="9">
    <location>
        <begin position="47"/>
        <end position="66"/>
    </location>
</feature>
<dbReference type="NCBIfam" id="TIGR01065">
    <property type="entry name" value="hlyIII"/>
    <property type="match status" value="1"/>
</dbReference>
<evidence type="ECO:0000256" key="9">
    <source>
        <dbReference type="SAM" id="Phobius"/>
    </source>
</evidence>
<keyword evidence="7" id="KW-0479">Metal-binding</keyword>
<keyword evidence="6 9" id="KW-0472">Membrane</keyword>
<evidence type="ECO:0000256" key="3">
    <source>
        <dbReference type="ARBA" id="ARBA00022475"/>
    </source>
</evidence>
<dbReference type="GO" id="GO:0046872">
    <property type="term" value="F:metal ion binding"/>
    <property type="evidence" value="ECO:0007669"/>
    <property type="project" value="UniProtKB-KW"/>
</dbReference>
<organism evidence="10 11">
    <name type="scientific">Corynebacterium occultum</name>
    <dbReference type="NCBI Taxonomy" id="2675219"/>
    <lineage>
        <taxon>Bacteria</taxon>
        <taxon>Bacillati</taxon>
        <taxon>Actinomycetota</taxon>
        <taxon>Actinomycetes</taxon>
        <taxon>Mycobacteriales</taxon>
        <taxon>Corynebacteriaceae</taxon>
        <taxon>Corynebacterium</taxon>
    </lineage>
</organism>
<keyword evidence="4 9" id="KW-0812">Transmembrane</keyword>
<accession>A0A6B8W8H4</accession>
<feature type="transmembrane region" description="Helical" evidence="9">
    <location>
        <begin position="226"/>
        <end position="249"/>
    </location>
</feature>
<evidence type="ECO:0000313" key="11">
    <source>
        <dbReference type="Proteomes" id="UP000424462"/>
    </source>
</evidence>
<dbReference type="RefSeq" id="WP_156231639.1">
    <property type="nucleotide sequence ID" value="NZ_CP046455.1"/>
</dbReference>
<gene>
    <name evidence="10" type="ORF">COCCU_11680</name>
</gene>
<feature type="transmembrane region" description="Helical" evidence="9">
    <location>
        <begin position="167"/>
        <end position="187"/>
    </location>
</feature>
<evidence type="ECO:0000256" key="4">
    <source>
        <dbReference type="ARBA" id="ARBA00022692"/>
    </source>
</evidence>
<protein>
    <submittedName>
        <fullName evidence="10">Hemeolysin-III related</fullName>
    </submittedName>
</protein>
<feature type="binding site" evidence="7">
    <location>
        <position position="227"/>
    </location>
    <ligand>
        <name>Zn(2+)</name>
        <dbReference type="ChEBI" id="CHEBI:29105"/>
    </ligand>
</feature>
<dbReference type="GO" id="GO:0005886">
    <property type="term" value="C:plasma membrane"/>
    <property type="evidence" value="ECO:0007669"/>
    <property type="project" value="UniProtKB-SubCell"/>
</dbReference>
<dbReference type="Pfam" id="PF03006">
    <property type="entry name" value="HlyIII"/>
    <property type="match status" value="1"/>
</dbReference>
<evidence type="ECO:0000256" key="5">
    <source>
        <dbReference type="ARBA" id="ARBA00022989"/>
    </source>
</evidence>
<dbReference type="InterPro" id="IPR005744">
    <property type="entry name" value="Hy-lIII"/>
</dbReference>
<feature type="binding site" evidence="7">
    <location>
        <position position="231"/>
    </location>
    <ligand>
        <name>Zn(2+)</name>
        <dbReference type="ChEBI" id="CHEBI:29105"/>
    </ligand>
</feature>
<proteinExistence type="inferred from homology"/>
<dbReference type="GO" id="GO:0140911">
    <property type="term" value="F:pore-forming activity"/>
    <property type="evidence" value="ECO:0007669"/>
    <property type="project" value="InterPro"/>
</dbReference>
<reference evidence="10 11" key="1">
    <citation type="submission" date="2019-11" db="EMBL/GenBank/DDBJ databases">
        <title>Complete genome sequence of Corynebacterium kalinowskii 1959, a novel Corynebacterium species isolated from soil of a small paddock in Vilsendorf, Germany.</title>
        <authorList>
            <person name="Schaffert L."/>
            <person name="Ruwe M."/>
            <person name="Milse J."/>
            <person name="Hanuschka K."/>
            <person name="Ortseifen V."/>
            <person name="Droste J."/>
            <person name="Brandt D."/>
            <person name="Schlueter L."/>
            <person name="Kutter Y."/>
            <person name="Vinke S."/>
            <person name="Viehoefer P."/>
            <person name="Jacob L."/>
            <person name="Luebke N.-C."/>
            <person name="Schulte-Berndt E."/>
            <person name="Hain C."/>
            <person name="Linder M."/>
            <person name="Schmidt P."/>
            <person name="Wollenschlaeger L."/>
            <person name="Luttermann T."/>
            <person name="Thieme E."/>
            <person name="Hassa J."/>
            <person name="Haak M."/>
            <person name="Wittchen M."/>
            <person name="Mentz A."/>
            <person name="Persicke M."/>
            <person name="Busche T."/>
            <person name="Ruckert C."/>
        </authorList>
    </citation>
    <scope>NUCLEOTIDE SEQUENCE [LARGE SCALE GENOMIC DNA]</scope>
    <source>
        <strain evidence="10 11">2039</strain>
    </source>
</reference>
<feature type="compositionally biased region" description="Basic and acidic residues" evidence="8">
    <location>
        <begin position="11"/>
        <end position="21"/>
    </location>
</feature>
<keyword evidence="11" id="KW-1185">Reference proteome</keyword>
<keyword evidence="5 9" id="KW-1133">Transmembrane helix</keyword>
<dbReference type="PANTHER" id="PTHR20855">
    <property type="entry name" value="ADIPOR/PROGESTIN RECEPTOR-RELATED"/>
    <property type="match status" value="1"/>
</dbReference>
<dbReference type="EMBL" id="CP046455">
    <property type="protein sequence ID" value="QGU08237.1"/>
    <property type="molecule type" value="Genomic_DNA"/>
</dbReference>
<evidence type="ECO:0000256" key="1">
    <source>
        <dbReference type="ARBA" id="ARBA00004651"/>
    </source>
</evidence>
<keyword evidence="7" id="KW-0862">Zinc</keyword>
<feature type="transmembrane region" description="Helical" evidence="9">
    <location>
        <begin position="140"/>
        <end position="160"/>
    </location>
</feature>
<comment type="similarity">
    <text evidence="2">Belongs to the UPF0073 (Hly-III) family.</text>
</comment>
<evidence type="ECO:0000256" key="6">
    <source>
        <dbReference type="ARBA" id="ARBA00023136"/>
    </source>
</evidence>
<evidence type="ECO:0000256" key="2">
    <source>
        <dbReference type="ARBA" id="ARBA00008488"/>
    </source>
</evidence>
<dbReference type="AlphaFoldDB" id="A0A6B8W8H4"/>
<comment type="subcellular location">
    <subcellularLocation>
        <location evidence="1">Cell membrane</location>
        <topology evidence="1">Multi-pass membrane protein</topology>
    </subcellularLocation>
</comment>
<evidence type="ECO:0000256" key="7">
    <source>
        <dbReference type="PIRSR" id="PIRSR604254-1"/>
    </source>
</evidence>
<name>A0A6B8W8H4_9CORY</name>
<feature type="transmembrane region" description="Helical" evidence="9">
    <location>
        <begin position="193"/>
        <end position="214"/>
    </location>
</feature>
<evidence type="ECO:0000313" key="10">
    <source>
        <dbReference type="EMBL" id="QGU08237.1"/>
    </source>
</evidence>
<dbReference type="InterPro" id="IPR004254">
    <property type="entry name" value="AdipoR/HlyIII-related"/>
</dbReference>
<feature type="transmembrane region" description="Helical" evidence="9">
    <location>
        <begin position="72"/>
        <end position="96"/>
    </location>
</feature>
<dbReference type="Proteomes" id="UP000424462">
    <property type="component" value="Chromosome"/>
</dbReference>
<feature type="transmembrane region" description="Helical" evidence="9">
    <location>
        <begin position="116"/>
        <end position="134"/>
    </location>
</feature>
<dbReference type="PANTHER" id="PTHR20855:SF3">
    <property type="entry name" value="LD03007P"/>
    <property type="match status" value="1"/>
</dbReference>
<sequence length="256" mass="28543">MEPTRISAEGRNPDFENRGGESGEAEPLIELTHWVYDRGHRPSTRGWFHFFAAILGVIAGSVLATYAWMSIIWWQALGVTLYAVGVVVLFGVSAAYHLGPWRRKKTVDWWRRADHATIAVFIAATYTPFCLIALPPQTATWMLTLAWAGALGSVILNLVWIDHPRWLGTLVYLVIGWLIVPLVPQLLHNAGEAVLWLLLAGGIVYTLGALVYAFRWPGRDARWIGYHELFHLATIIAAVVHMVAVWMVVNQAAGVI</sequence>